<accession>Q99H52</accession>
<evidence type="ECO:0000256" key="3">
    <source>
        <dbReference type="ARBA" id="ARBA00022695"/>
    </source>
</evidence>
<dbReference type="SUPFAM" id="SSF56672">
    <property type="entry name" value="DNA/RNA polymerases"/>
    <property type="match status" value="1"/>
</dbReference>
<keyword evidence="3" id="KW-0548">Nucleotidyltransferase</keyword>
<dbReference type="EMBL" id="AF251278">
    <property type="protein sequence ID" value="AAK12855.1"/>
    <property type="molecule type" value="Genomic_RNA"/>
</dbReference>
<evidence type="ECO:0000256" key="2">
    <source>
        <dbReference type="ARBA" id="ARBA00022679"/>
    </source>
</evidence>
<dbReference type="GO" id="GO:0003968">
    <property type="term" value="F:RNA-directed RNA polymerase activity"/>
    <property type="evidence" value="ECO:0007669"/>
    <property type="project" value="UniProtKB-KW"/>
</dbReference>
<dbReference type="GO" id="GO:0003723">
    <property type="term" value="F:RNA binding"/>
    <property type="evidence" value="ECO:0007669"/>
    <property type="project" value="InterPro"/>
</dbReference>
<dbReference type="GO" id="GO:0006351">
    <property type="term" value="P:DNA-templated transcription"/>
    <property type="evidence" value="ECO:0007669"/>
    <property type="project" value="InterPro"/>
</dbReference>
<feature type="domain" description="RNA-directed RNA polymerase C-terminal" evidence="5">
    <location>
        <begin position="234"/>
        <end position="345"/>
    </location>
</feature>
<name>Q99H52_9VIRU</name>
<protein>
    <submittedName>
        <fullName evidence="6">Putative RNA-dependent RNA polymerase</fullName>
    </submittedName>
</protein>
<feature type="non-terminal residue" evidence="6">
    <location>
        <position position="428"/>
    </location>
</feature>
<dbReference type="InterPro" id="IPR043502">
    <property type="entry name" value="DNA/RNA_pol_sf"/>
</dbReference>
<feature type="non-terminal residue" evidence="6">
    <location>
        <position position="1"/>
    </location>
</feature>
<reference evidence="6" key="2">
    <citation type="journal article" date="2001" name="Mol. Plant Microbe Interact.">
        <title>A viral double-stranded RNA up regulates the fungal virulence of Nectria radicicola.</title>
        <authorList>
            <person name="Ahn I.P."/>
            <person name="Lee Y.H."/>
        </authorList>
    </citation>
    <scope>NUCLEOTIDE SEQUENCE</scope>
</reference>
<proteinExistence type="predicted"/>
<keyword evidence="4" id="KW-0693">Viral RNA replication</keyword>
<evidence type="ECO:0000256" key="1">
    <source>
        <dbReference type="ARBA" id="ARBA00022484"/>
    </source>
</evidence>
<keyword evidence="1 6" id="KW-0696">RNA-directed RNA polymerase</keyword>
<sequence>PVCEKPSYNRANPWLLNLSGLPEHVYMDPSISETLISCPIRGHLWLKKSTCWTCRDYQINYEVWRHRCLNLQICLPLAPFSDYNCHHRRPEGVYDSRQVYTPKFPKIPGQHMRKFIFCRSRSWWKEEKRCDGTNLCCRTCALNHNCAQGFPGRFKGRKVRMYMSCYAARCPLTKRCSQDTFSVYLSLRDAHGCAYSFTPLLCLRASRAMLVGPLLLGIYRTSVVFLYRVYISTPGMRLYGLDWSSFDTKVPAWLIHTAFDILHLAFPSCCIGEVNLPPKMLMVKWKNVWLVYGVLLYQYRGLDAAWKYISARDIGVPSGSWWTQIVDSVVNWVIVEYILSICQGLNNCAYQGDDYSLIRLGSCNHGSECGSGRRRCRRYGPKRCEEFLPWIFRPNCNCWVYDIVFDMQIAGYCRMVQTGSVPGGRCTR</sequence>
<organism evidence="6">
    <name type="scientific">Nectria radicicola virus L1</name>
    <dbReference type="NCBI Taxonomy" id="152334"/>
    <lineage>
        <taxon>Viruses</taxon>
        <taxon>Riboviria</taxon>
        <taxon>Orthornavirae</taxon>
        <taxon>Pisuviricota</taxon>
        <taxon>Duplopiviricetes</taxon>
        <taxon>Durnavirales</taxon>
        <taxon>Partitiviridae</taxon>
    </lineage>
</organism>
<dbReference type="InterPro" id="IPR001205">
    <property type="entry name" value="RNA-dir_pol_C"/>
</dbReference>
<dbReference type="Pfam" id="PF00680">
    <property type="entry name" value="RdRP_1"/>
    <property type="match status" value="1"/>
</dbReference>
<evidence type="ECO:0000259" key="5">
    <source>
        <dbReference type="Pfam" id="PF00680"/>
    </source>
</evidence>
<reference evidence="6" key="1">
    <citation type="submission" date="2000-03" db="EMBL/GenBank/DDBJ databases">
        <authorList>
            <person name="Ahn I.-P."/>
            <person name="Lee Y.-H."/>
        </authorList>
    </citation>
    <scope>NUCLEOTIDE SEQUENCE</scope>
</reference>
<keyword evidence="2" id="KW-0808">Transferase</keyword>
<evidence type="ECO:0000313" key="6">
    <source>
        <dbReference type="EMBL" id="AAK12855.1"/>
    </source>
</evidence>
<evidence type="ECO:0000256" key="4">
    <source>
        <dbReference type="ARBA" id="ARBA00022953"/>
    </source>
</evidence>